<keyword evidence="1" id="KW-0147">Chitin-binding</keyword>
<dbReference type="PROSITE" id="PS51782">
    <property type="entry name" value="LYSM"/>
    <property type="match status" value="1"/>
</dbReference>
<dbReference type="OrthoDB" id="2281372at2759"/>
<evidence type="ECO:0000259" key="5">
    <source>
        <dbReference type="PROSITE" id="PS51782"/>
    </source>
</evidence>
<evidence type="ECO:0000313" key="7">
    <source>
        <dbReference type="Proteomes" id="UP000799324"/>
    </source>
</evidence>
<evidence type="ECO:0000256" key="1">
    <source>
        <dbReference type="ARBA" id="ARBA00022669"/>
    </source>
</evidence>
<keyword evidence="3" id="KW-0843">Virulence</keyword>
<dbReference type="InterPro" id="IPR018392">
    <property type="entry name" value="LysM"/>
</dbReference>
<organism evidence="6 7">
    <name type="scientific">Lophiostoma macrostomum CBS 122681</name>
    <dbReference type="NCBI Taxonomy" id="1314788"/>
    <lineage>
        <taxon>Eukaryota</taxon>
        <taxon>Fungi</taxon>
        <taxon>Dikarya</taxon>
        <taxon>Ascomycota</taxon>
        <taxon>Pezizomycotina</taxon>
        <taxon>Dothideomycetes</taxon>
        <taxon>Pleosporomycetidae</taxon>
        <taxon>Pleosporales</taxon>
        <taxon>Lophiostomataceae</taxon>
        <taxon>Lophiostoma</taxon>
    </lineage>
</organism>
<dbReference type="InterPro" id="IPR036779">
    <property type="entry name" value="LysM_dom_sf"/>
</dbReference>
<dbReference type="PANTHER" id="PTHR34997">
    <property type="entry name" value="AM15"/>
    <property type="match status" value="1"/>
</dbReference>
<name>A0A6A6T1S8_9PLEO</name>
<feature type="domain" description="LysM" evidence="5">
    <location>
        <begin position="72"/>
        <end position="119"/>
    </location>
</feature>
<evidence type="ECO:0000256" key="2">
    <source>
        <dbReference type="ARBA" id="ARBA00022729"/>
    </source>
</evidence>
<dbReference type="InterPro" id="IPR052210">
    <property type="entry name" value="LysM1-like"/>
</dbReference>
<gene>
    <name evidence="6" type="ORF">K491DRAFT_779800</name>
</gene>
<dbReference type="AlphaFoldDB" id="A0A6A6T1S8"/>
<evidence type="ECO:0000313" key="6">
    <source>
        <dbReference type="EMBL" id="KAF2654049.1"/>
    </source>
</evidence>
<keyword evidence="2 4" id="KW-0732">Signal</keyword>
<proteinExistence type="predicted"/>
<reference evidence="6" key="1">
    <citation type="journal article" date="2020" name="Stud. Mycol.">
        <title>101 Dothideomycetes genomes: a test case for predicting lifestyles and emergence of pathogens.</title>
        <authorList>
            <person name="Haridas S."/>
            <person name="Albert R."/>
            <person name="Binder M."/>
            <person name="Bloem J."/>
            <person name="Labutti K."/>
            <person name="Salamov A."/>
            <person name="Andreopoulos B."/>
            <person name="Baker S."/>
            <person name="Barry K."/>
            <person name="Bills G."/>
            <person name="Bluhm B."/>
            <person name="Cannon C."/>
            <person name="Castanera R."/>
            <person name="Culley D."/>
            <person name="Daum C."/>
            <person name="Ezra D."/>
            <person name="Gonzalez J."/>
            <person name="Henrissat B."/>
            <person name="Kuo A."/>
            <person name="Liang C."/>
            <person name="Lipzen A."/>
            <person name="Lutzoni F."/>
            <person name="Magnuson J."/>
            <person name="Mondo S."/>
            <person name="Nolan M."/>
            <person name="Ohm R."/>
            <person name="Pangilinan J."/>
            <person name="Park H.-J."/>
            <person name="Ramirez L."/>
            <person name="Alfaro M."/>
            <person name="Sun H."/>
            <person name="Tritt A."/>
            <person name="Yoshinaga Y."/>
            <person name="Zwiers L.-H."/>
            <person name="Turgeon B."/>
            <person name="Goodwin S."/>
            <person name="Spatafora J."/>
            <person name="Crous P."/>
            <person name="Grigoriev I."/>
        </authorList>
    </citation>
    <scope>NUCLEOTIDE SEQUENCE</scope>
    <source>
        <strain evidence="6">CBS 122681</strain>
    </source>
</reference>
<feature type="chain" id="PRO_5025616595" evidence="4">
    <location>
        <begin position="20"/>
        <end position="207"/>
    </location>
</feature>
<evidence type="ECO:0000256" key="3">
    <source>
        <dbReference type="ARBA" id="ARBA00023026"/>
    </source>
</evidence>
<protein>
    <submittedName>
        <fullName evidence="6">Carbohydrate-binding module family 50 protein</fullName>
    </submittedName>
</protein>
<evidence type="ECO:0000256" key="4">
    <source>
        <dbReference type="SAM" id="SignalP"/>
    </source>
</evidence>
<accession>A0A6A6T1S8</accession>
<dbReference type="PANTHER" id="PTHR34997:SF2">
    <property type="entry name" value="LYSM DOMAIN-CONTAINING PROTEIN-RELATED"/>
    <property type="match status" value="1"/>
</dbReference>
<keyword evidence="7" id="KW-1185">Reference proteome</keyword>
<feature type="signal peptide" evidence="4">
    <location>
        <begin position="1"/>
        <end position="19"/>
    </location>
</feature>
<dbReference type="GO" id="GO:0008061">
    <property type="term" value="F:chitin binding"/>
    <property type="evidence" value="ECO:0007669"/>
    <property type="project" value="UniProtKB-KW"/>
</dbReference>
<dbReference type="Gene3D" id="3.10.350.10">
    <property type="entry name" value="LysM domain"/>
    <property type="match status" value="1"/>
</dbReference>
<dbReference type="Proteomes" id="UP000799324">
    <property type="component" value="Unassembled WGS sequence"/>
</dbReference>
<sequence>MVSFTLLSTIAVLATSISAAVVPLPNAHPRVPGVAESQGISKRQATMPDQCTDYCSVSAGCVCITRPTNCQATYLVDSGETCGTVVSRFNNFTAHDLLAWNPELGQECFGLHAYVPVCIGVPGYTYPGPVKGGDIWTPAEVPVPIMPGIVTNCSAFEYTDANGSPTLPSLLSENGITKQQWNSWNVPTQDPEADWAVWAGYFSCVKA</sequence>
<dbReference type="EMBL" id="MU004370">
    <property type="protein sequence ID" value="KAF2654049.1"/>
    <property type="molecule type" value="Genomic_DNA"/>
</dbReference>